<feature type="region of interest" description="Disordered" evidence="1">
    <location>
        <begin position="204"/>
        <end position="225"/>
    </location>
</feature>
<accession>A0A6G9YG28</accession>
<evidence type="ECO:0000256" key="1">
    <source>
        <dbReference type="SAM" id="MobiDB-lite"/>
    </source>
</evidence>
<feature type="compositionally biased region" description="Pro residues" evidence="1">
    <location>
        <begin position="145"/>
        <end position="154"/>
    </location>
</feature>
<dbReference type="Proteomes" id="UP000503540">
    <property type="component" value="Chromosome"/>
</dbReference>
<organism evidence="2 3">
    <name type="scientific">Nocardia arthritidis</name>
    <dbReference type="NCBI Taxonomy" id="228602"/>
    <lineage>
        <taxon>Bacteria</taxon>
        <taxon>Bacillati</taxon>
        <taxon>Actinomycetota</taxon>
        <taxon>Actinomycetes</taxon>
        <taxon>Mycobacteriales</taxon>
        <taxon>Nocardiaceae</taxon>
        <taxon>Nocardia</taxon>
    </lineage>
</organism>
<sequence length="225" mass="24131">MCEGGRLLADFEAGTSTVPVVPEAVASALTQTVDGLWAIWAYKVARPAGDRFVPATRGGPYPADAIAECGLRRDHRAPDPNCTCGFHALSSPDPYLYGSAYLPLEVALTGRILAFEWPRGGLLFRAERQTVVRVGHRPLLSAPFPSTPPDPPLEPGGRTARLRPVDPRDIDRARLRLPVEPPAVVRLSDDAGFCRTAPARSTALFDSPDPCDEAAEPTVRGLVSS</sequence>
<feature type="region of interest" description="Disordered" evidence="1">
    <location>
        <begin position="139"/>
        <end position="167"/>
    </location>
</feature>
<dbReference type="KEGG" id="nah:F5544_21355"/>
<protein>
    <submittedName>
        <fullName evidence="2">Uncharacterized protein</fullName>
    </submittedName>
</protein>
<name>A0A6G9YG28_9NOCA</name>
<reference evidence="2 3" key="1">
    <citation type="journal article" date="2019" name="ACS Chem. Biol.">
        <title>Identification and Mobilization of a Cryptic Antibiotic Biosynthesis Gene Locus from a Human-Pathogenic Nocardia Isolate.</title>
        <authorList>
            <person name="Herisse M."/>
            <person name="Ishida K."/>
            <person name="Porter J.L."/>
            <person name="Howden B."/>
            <person name="Hertweck C."/>
            <person name="Stinear T.P."/>
            <person name="Pidot S.J."/>
        </authorList>
    </citation>
    <scope>NUCLEOTIDE SEQUENCE [LARGE SCALE GENOMIC DNA]</scope>
    <source>
        <strain evidence="2 3">AUSMDU00012717</strain>
    </source>
</reference>
<dbReference type="EMBL" id="CP046172">
    <property type="protein sequence ID" value="QIS12134.1"/>
    <property type="molecule type" value="Genomic_DNA"/>
</dbReference>
<proteinExistence type="predicted"/>
<keyword evidence="3" id="KW-1185">Reference proteome</keyword>
<dbReference type="AlphaFoldDB" id="A0A6G9YG28"/>
<evidence type="ECO:0000313" key="2">
    <source>
        <dbReference type="EMBL" id="QIS12134.1"/>
    </source>
</evidence>
<dbReference type="RefSeq" id="WP_167474855.1">
    <property type="nucleotide sequence ID" value="NZ_CP046172.1"/>
</dbReference>
<evidence type="ECO:0000313" key="3">
    <source>
        <dbReference type="Proteomes" id="UP000503540"/>
    </source>
</evidence>
<gene>
    <name evidence="2" type="ORF">F5544_21355</name>
</gene>